<protein>
    <submittedName>
        <fullName evidence="2">Uncharacterized protein</fullName>
    </submittedName>
</protein>
<reference evidence="2" key="1">
    <citation type="submission" date="2021-02" db="EMBL/GenBank/DDBJ databases">
        <authorList>
            <person name="Nowell W R."/>
        </authorList>
    </citation>
    <scope>NUCLEOTIDE SEQUENCE</scope>
</reference>
<dbReference type="Proteomes" id="UP000663854">
    <property type="component" value="Unassembled WGS sequence"/>
</dbReference>
<gene>
    <name evidence="2" type="ORF">PYM288_LOCUS14796</name>
</gene>
<evidence type="ECO:0000256" key="1">
    <source>
        <dbReference type="SAM" id="Coils"/>
    </source>
</evidence>
<evidence type="ECO:0000313" key="3">
    <source>
        <dbReference type="Proteomes" id="UP000663854"/>
    </source>
</evidence>
<sequence>MKKACTIERIKNVHQRVRNEIQDLTERLRITQENIKRVRQRSIDNNYSSGIFTSSIQDNIKHEIED</sequence>
<evidence type="ECO:0000313" key="2">
    <source>
        <dbReference type="EMBL" id="CAF1004741.1"/>
    </source>
</evidence>
<comment type="caution">
    <text evidence="2">The sequence shown here is derived from an EMBL/GenBank/DDBJ whole genome shotgun (WGS) entry which is preliminary data.</text>
</comment>
<organism evidence="2 3">
    <name type="scientific">Rotaria sordida</name>
    <dbReference type="NCBI Taxonomy" id="392033"/>
    <lineage>
        <taxon>Eukaryota</taxon>
        <taxon>Metazoa</taxon>
        <taxon>Spiralia</taxon>
        <taxon>Gnathifera</taxon>
        <taxon>Rotifera</taxon>
        <taxon>Eurotatoria</taxon>
        <taxon>Bdelloidea</taxon>
        <taxon>Philodinida</taxon>
        <taxon>Philodinidae</taxon>
        <taxon>Rotaria</taxon>
    </lineage>
</organism>
<dbReference type="AlphaFoldDB" id="A0A814H3Q0"/>
<name>A0A814H3Q0_9BILA</name>
<dbReference type="EMBL" id="CAJNOH010000337">
    <property type="protein sequence ID" value="CAF1004741.1"/>
    <property type="molecule type" value="Genomic_DNA"/>
</dbReference>
<accession>A0A814H3Q0</accession>
<proteinExistence type="predicted"/>
<keyword evidence="1" id="KW-0175">Coiled coil</keyword>
<feature type="coiled-coil region" evidence="1">
    <location>
        <begin position="7"/>
        <end position="41"/>
    </location>
</feature>